<reference evidence="1 2" key="1">
    <citation type="journal article" date="2018" name="Sci. Rep.">
        <title>Comparative genomics provides insights into the lifestyle and reveals functional heterogeneity of dark septate endophytic fungi.</title>
        <authorList>
            <person name="Knapp D.G."/>
            <person name="Nemeth J.B."/>
            <person name="Barry K."/>
            <person name="Hainaut M."/>
            <person name="Henrissat B."/>
            <person name="Johnson J."/>
            <person name="Kuo A."/>
            <person name="Lim J.H.P."/>
            <person name="Lipzen A."/>
            <person name="Nolan M."/>
            <person name="Ohm R.A."/>
            <person name="Tamas L."/>
            <person name="Grigoriev I.V."/>
            <person name="Spatafora J.W."/>
            <person name="Nagy L.G."/>
            <person name="Kovacs G.M."/>
        </authorList>
    </citation>
    <scope>NUCLEOTIDE SEQUENCE [LARGE SCALE GENOMIC DNA]</scope>
    <source>
        <strain evidence="1 2">DSE2036</strain>
    </source>
</reference>
<organism evidence="1 2">
    <name type="scientific">Periconia macrospinosa</name>
    <dbReference type="NCBI Taxonomy" id="97972"/>
    <lineage>
        <taxon>Eukaryota</taxon>
        <taxon>Fungi</taxon>
        <taxon>Dikarya</taxon>
        <taxon>Ascomycota</taxon>
        <taxon>Pezizomycotina</taxon>
        <taxon>Dothideomycetes</taxon>
        <taxon>Pleosporomycetidae</taxon>
        <taxon>Pleosporales</taxon>
        <taxon>Massarineae</taxon>
        <taxon>Periconiaceae</taxon>
        <taxon>Periconia</taxon>
    </lineage>
</organism>
<protein>
    <submittedName>
        <fullName evidence="1">Uncharacterized protein</fullName>
    </submittedName>
</protein>
<accession>A0A2V1D7E5</accession>
<evidence type="ECO:0000313" key="2">
    <source>
        <dbReference type="Proteomes" id="UP000244855"/>
    </source>
</evidence>
<dbReference type="AlphaFoldDB" id="A0A2V1D7E5"/>
<evidence type="ECO:0000313" key="1">
    <source>
        <dbReference type="EMBL" id="PVH93975.1"/>
    </source>
</evidence>
<name>A0A2V1D7E5_9PLEO</name>
<dbReference type="EMBL" id="KZ805557">
    <property type="protein sequence ID" value="PVH93975.1"/>
    <property type="molecule type" value="Genomic_DNA"/>
</dbReference>
<keyword evidence="2" id="KW-1185">Reference proteome</keyword>
<gene>
    <name evidence="1" type="ORF">DM02DRAFT_634099</name>
</gene>
<sequence>MRFHPFPFPLTVQLLVAAHSLYTVLYCTVQTIVSLLPALSLHVHYPSPSRKLLEGKALYNNFITHPFILTKPSPSLATMYTPEVQPPLCAKTSTCRLSRRPLRRHMVLSVFPPAGS</sequence>
<dbReference type="Proteomes" id="UP000244855">
    <property type="component" value="Unassembled WGS sequence"/>
</dbReference>
<proteinExistence type="predicted"/>